<feature type="domain" description="Amidase" evidence="3">
    <location>
        <begin position="198"/>
        <end position="398"/>
    </location>
</feature>
<dbReference type="SUPFAM" id="SSF75304">
    <property type="entry name" value="Amidase signature (AS) enzymes"/>
    <property type="match status" value="1"/>
</dbReference>
<keyword evidence="2" id="KW-0472">Membrane</keyword>
<dbReference type="InterPro" id="IPR036928">
    <property type="entry name" value="AS_sf"/>
</dbReference>
<evidence type="ECO:0000256" key="1">
    <source>
        <dbReference type="SAM" id="MobiDB-lite"/>
    </source>
</evidence>
<evidence type="ECO:0008006" key="7">
    <source>
        <dbReference type="Google" id="ProtNLM"/>
    </source>
</evidence>
<gene>
    <name evidence="5" type="ORF">PSALAMII_LOCUS4702</name>
</gene>
<dbReference type="Proteomes" id="UP001152592">
    <property type="component" value="Unassembled WGS sequence"/>
</dbReference>
<dbReference type="PANTHER" id="PTHR46310">
    <property type="entry name" value="AMIDASE 1"/>
    <property type="match status" value="1"/>
</dbReference>
<accession>A0A9W4NIN9</accession>
<sequence length="673" mass="74916">MARLLGASYAKFLIALAFFCLIYVGFIVLGKSDTVNVSTQQPPSTFTLSDTTYLVSTTPKHRDRLSRDKLISGPCTPIRVSSHQITDQDLIDIQIKLCRDDVWTPKFLRHLILTSDNPHQAVHFSTTVQQILKTWSSRVLLSDSSDLLDLPSGPYYFNGGNLHEVYRLYPDTAEAFISATIQSPDDPYLYTSLNVSVFTEEYPSALTIAVPSRLYFTPTEEKPLAGLRIAVKDTQDVRGVRTTGSSRSYARLYGPRKKSATGVQRLLDHGAIVIGKLKSTQFGESEWATDWVDYHAPWNPRADGYQTPSASSSGSVAAVAAYDWLDLATGTDYTGSVRAPAAVHGLFGIRPSTGAIDNEGVIPFSKNFDTFGLFTRDNDTLKRVSSVLYNQNAEIPACFKTPTRIVYLTEHWPVKDEASSAVFEHTIHQLEKTLGTKRTNLSLGKIWSETNPARTNVSIDDIFNNTFVTASSPDQWDMIKKFSAEYYAAFGHAPPLNPQLQWKMEFLPSQTVESQKQGEKEIGIFRTWFEKHVMLTDADGCSETILVLPWTQGQPSYRDEYRERPSWIGDGWFFYFISVYAGAPEVIVAIGQTPYQSHLTKRQEWLPVAIGLVGARGTDVAFTSFIKETLENSKLPTTVGSGRNAFGPSTSMGNNTVNVSPEGRGRSKHQELK</sequence>
<evidence type="ECO:0000313" key="5">
    <source>
        <dbReference type="EMBL" id="CAG8371447.1"/>
    </source>
</evidence>
<dbReference type="Gene3D" id="3.90.1300.10">
    <property type="entry name" value="Amidase signature (AS) domain"/>
    <property type="match status" value="1"/>
</dbReference>
<organism evidence="5 6">
    <name type="scientific">Penicillium salamii</name>
    <dbReference type="NCBI Taxonomy" id="1612424"/>
    <lineage>
        <taxon>Eukaryota</taxon>
        <taxon>Fungi</taxon>
        <taxon>Dikarya</taxon>
        <taxon>Ascomycota</taxon>
        <taxon>Pezizomycotina</taxon>
        <taxon>Eurotiomycetes</taxon>
        <taxon>Eurotiomycetidae</taxon>
        <taxon>Eurotiales</taxon>
        <taxon>Aspergillaceae</taxon>
        <taxon>Penicillium</taxon>
    </lineage>
</organism>
<feature type="region of interest" description="Disordered" evidence="1">
    <location>
        <begin position="638"/>
        <end position="673"/>
    </location>
</feature>
<dbReference type="InterPro" id="IPR058329">
    <property type="entry name" value="Arp1_N"/>
</dbReference>
<dbReference type="Pfam" id="PF26053">
    <property type="entry name" value="DUF8016"/>
    <property type="match status" value="1"/>
</dbReference>
<dbReference type="AlphaFoldDB" id="A0A9W4NIN9"/>
<feature type="transmembrane region" description="Helical" evidence="2">
    <location>
        <begin position="12"/>
        <end position="30"/>
    </location>
</feature>
<dbReference type="Pfam" id="PF01425">
    <property type="entry name" value="Amidase"/>
    <property type="match status" value="1"/>
</dbReference>
<evidence type="ECO:0000313" key="6">
    <source>
        <dbReference type="Proteomes" id="UP001152592"/>
    </source>
</evidence>
<feature type="compositionally biased region" description="Basic and acidic residues" evidence="1">
    <location>
        <begin position="663"/>
        <end position="673"/>
    </location>
</feature>
<dbReference type="PANTHER" id="PTHR46310:SF7">
    <property type="entry name" value="AMIDASE 1"/>
    <property type="match status" value="1"/>
</dbReference>
<comment type="caution">
    <text evidence="5">The sequence shown here is derived from an EMBL/GenBank/DDBJ whole genome shotgun (WGS) entry which is preliminary data.</text>
</comment>
<proteinExistence type="predicted"/>
<reference evidence="5" key="1">
    <citation type="submission" date="2021-07" db="EMBL/GenBank/DDBJ databases">
        <authorList>
            <person name="Branca A.L. A."/>
        </authorList>
    </citation>
    <scope>NUCLEOTIDE SEQUENCE</scope>
</reference>
<name>A0A9W4NIN9_9EURO</name>
<protein>
    <recommendedName>
        <fullName evidence="7">Amidase domain-containing protein</fullName>
    </recommendedName>
</protein>
<keyword evidence="2" id="KW-0812">Transmembrane</keyword>
<evidence type="ECO:0000259" key="3">
    <source>
        <dbReference type="Pfam" id="PF01425"/>
    </source>
</evidence>
<dbReference type="InterPro" id="IPR023631">
    <property type="entry name" value="Amidase_dom"/>
</dbReference>
<dbReference type="EMBL" id="CAJVPD010000222">
    <property type="protein sequence ID" value="CAG8371447.1"/>
    <property type="molecule type" value="Genomic_DNA"/>
</dbReference>
<feature type="compositionally biased region" description="Polar residues" evidence="1">
    <location>
        <begin position="638"/>
        <end position="659"/>
    </location>
</feature>
<evidence type="ECO:0000256" key="2">
    <source>
        <dbReference type="SAM" id="Phobius"/>
    </source>
</evidence>
<evidence type="ECO:0000259" key="4">
    <source>
        <dbReference type="Pfam" id="PF26053"/>
    </source>
</evidence>
<keyword evidence="2" id="KW-1133">Transmembrane helix</keyword>
<feature type="domain" description="Scytalone dehydratase-like protein Arp1 N-terminal" evidence="4">
    <location>
        <begin position="72"/>
        <end position="169"/>
    </location>
</feature>
<dbReference type="OrthoDB" id="9974981at2759"/>